<reference evidence="4 5" key="1">
    <citation type="submission" date="2022-05" db="EMBL/GenBank/DDBJ databases">
        <authorList>
            <consortium name="Genoscope - CEA"/>
            <person name="William W."/>
        </authorList>
    </citation>
    <scope>NUCLEOTIDE SEQUENCE [LARGE SCALE GENOMIC DNA]</scope>
</reference>
<name>A0ABN8MNW9_9CNID</name>
<dbReference type="Proteomes" id="UP001159427">
    <property type="component" value="Unassembled WGS sequence"/>
</dbReference>
<comment type="caution">
    <text evidence="4">The sequence shown here is derived from an EMBL/GenBank/DDBJ whole genome shotgun (WGS) entry which is preliminary data.</text>
</comment>
<evidence type="ECO:0000259" key="3">
    <source>
        <dbReference type="PROSITE" id="PS50025"/>
    </source>
</evidence>
<sequence length="331" mass="36431">MSNGNVSNVLGRCDAFNLNWSKLWCKVNPSKIIFRAENGGGQLVAQHSVNDPLQFCDGEWHKIQVWKRNNIVQIQVDENPSYESVPLGAQTSADIYDPLYVGGLPVGEAAKGVTVTEGYTGCVRNLISKKPGGDPQTLYLANPLMMGGDLYLGGCPYKNIKFIERVPPIVIGAAAKPIPSLLEIMDQQQREISTNEGLDVLPVGYERLLNEKSTQRKGTPVLPSPKLNPSRVRKVGTPGPFENSINHTQQITGTITPKTSRTDCSLQEVNKAAEDIITSLSEKGKFVSLEEYNCDTPCELGVRIQSWTGNFGIAKKCESERWKTIREEVLV</sequence>
<evidence type="ECO:0000313" key="5">
    <source>
        <dbReference type="Proteomes" id="UP001159427"/>
    </source>
</evidence>
<dbReference type="Gene3D" id="2.60.120.200">
    <property type="match status" value="1"/>
</dbReference>
<keyword evidence="5" id="KW-1185">Reference proteome</keyword>
<accession>A0ABN8MNW9</accession>
<evidence type="ECO:0000256" key="2">
    <source>
        <dbReference type="SAM" id="MobiDB-lite"/>
    </source>
</evidence>
<protein>
    <recommendedName>
        <fullName evidence="3">Laminin G domain-containing protein</fullName>
    </recommendedName>
</protein>
<proteinExistence type="predicted"/>
<dbReference type="InterPro" id="IPR050372">
    <property type="entry name" value="Neurexin-related_CASP"/>
</dbReference>
<dbReference type="InterPro" id="IPR013320">
    <property type="entry name" value="ConA-like_dom_sf"/>
</dbReference>
<dbReference type="InterPro" id="IPR001791">
    <property type="entry name" value="Laminin_G"/>
</dbReference>
<comment type="caution">
    <text evidence="1">Lacks conserved residue(s) required for the propagation of feature annotation.</text>
</comment>
<evidence type="ECO:0000256" key="1">
    <source>
        <dbReference type="PROSITE-ProRule" id="PRU00122"/>
    </source>
</evidence>
<dbReference type="SMART" id="SM00282">
    <property type="entry name" value="LamG"/>
    <property type="match status" value="1"/>
</dbReference>
<gene>
    <name evidence="4" type="ORF">PEVE_00037167</name>
</gene>
<evidence type="ECO:0000313" key="4">
    <source>
        <dbReference type="EMBL" id="CAH3029972.1"/>
    </source>
</evidence>
<dbReference type="PANTHER" id="PTHR15036:SF67">
    <property type="entry name" value="LAMININ SUBUNIT ALPHA-LIKE PROTEIN"/>
    <property type="match status" value="1"/>
</dbReference>
<dbReference type="PANTHER" id="PTHR15036">
    <property type="entry name" value="PIKACHURIN-LIKE PROTEIN"/>
    <property type="match status" value="1"/>
</dbReference>
<dbReference type="CDD" id="cd00110">
    <property type="entry name" value="LamG"/>
    <property type="match status" value="1"/>
</dbReference>
<dbReference type="EMBL" id="CALNXI010000603">
    <property type="protein sequence ID" value="CAH3029972.1"/>
    <property type="molecule type" value="Genomic_DNA"/>
</dbReference>
<organism evidence="4 5">
    <name type="scientific">Porites evermanni</name>
    <dbReference type="NCBI Taxonomy" id="104178"/>
    <lineage>
        <taxon>Eukaryota</taxon>
        <taxon>Metazoa</taxon>
        <taxon>Cnidaria</taxon>
        <taxon>Anthozoa</taxon>
        <taxon>Hexacorallia</taxon>
        <taxon>Scleractinia</taxon>
        <taxon>Fungiina</taxon>
        <taxon>Poritidae</taxon>
        <taxon>Porites</taxon>
    </lineage>
</organism>
<dbReference type="SUPFAM" id="SSF49899">
    <property type="entry name" value="Concanavalin A-like lectins/glucanases"/>
    <property type="match status" value="1"/>
</dbReference>
<feature type="domain" description="Laminin G" evidence="3">
    <location>
        <begin position="1"/>
        <end position="155"/>
    </location>
</feature>
<feature type="region of interest" description="Disordered" evidence="2">
    <location>
        <begin position="212"/>
        <end position="232"/>
    </location>
</feature>
<dbReference type="PROSITE" id="PS50025">
    <property type="entry name" value="LAM_G_DOMAIN"/>
    <property type="match status" value="1"/>
</dbReference>
<dbReference type="Pfam" id="PF02210">
    <property type="entry name" value="Laminin_G_2"/>
    <property type="match status" value="1"/>
</dbReference>